<evidence type="ECO:0000256" key="1">
    <source>
        <dbReference type="SAM" id="MobiDB-lite"/>
    </source>
</evidence>
<dbReference type="InterPro" id="IPR005175">
    <property type="entry name" value="PPC_dom"/>
</dbReference>
<dbReference type="STRING" id="4558.A0A1W0W1D1"/>
<accession>A0A1W0W1D1</accession>
<dbReference type="GO" id="GO:0005634">
    <property type="term" value="C:nucleus"/>
    <property type="evidence" value="ECO:0000318"/>
    <property type="project" value="GO_Central"/>
</dbReference>
<dbReference type="Gramene" id="OQU88209">
    <property type="protein sequence ID" value="OQU88209"/>
    <property type="gene ID" value="SORBI_3003G429101"/>
</dbReference>
<feature type="region of interest" description="Disordered" evidence="1">
    <location>
        <begin position="231"/>
        <end position="250"/>
    </location>
</feature>
<dbReference type="InParanoid" id="A0A1W0W1D1"/>
<feature type="region of interest" description="Disordered" evidence="1">
    <location>
        <begin position="1"/>
        <end position="50"/>
    </location>
</feature>
<proteinExistence type="predicted"/>
<name>A0A1W0W1D1_SORBI</name>
<dbReference type="GO" id="GO:0003680">
    <property type="term" value="F:minor groove of adenine-thymine-rich DNA binding"/>
    <property type="evidence" value="ECO:0000318"/>
    <property type="project" value="GO_Central"/>
</dbReference>
<sequence length="250" mass="25043">MAGEEASGGAGLMEPAPAPARALMPVTARKPRGRPLGSKNKPKPPVVVTRESDAAMRPVVLELAAGCDVVSAVAAFARRRRVGVSVLCGRGAVAAVTLRLAAAEDTASAVTLHGRFEVLALSGTVLPSYSPSLAPAFSVSLAGLGGQVIGGTLAGEMTAADGVVVVAAVFRTAEVHRLPAAGAEDGDGDGGREEGRQLQVAASGADAAGLGGYGGGGHVGQHAEQLPEMGLWGQQPTPTRGPVHPLQNRF</sequence>
<dbReference type="PANTHER" id="PTHR31100">
    <property type="entry name" value="AT-HOOK MOTIF NUCLEAR-LOCALIZED PROTEIN 15"/>
    <property type="match status" value="1"/>
</dbReference>
<dbReference type="PANTHER" id="PTHR31100:SF63">
    <property type="entry name" value="AT-HOOK MOTIF NUCLEAR-LOCALIZED PROTEIN"/>
    <property type="match status" value="1"/>
</dbReference>
<gene>
    <name evidence="3" type="ORF">SORBI_3003G429101</name>
</gene>
<dbReference type="GO" id="GO:0003700">
    <property type="term" value="F:DNA-binding transcription factor activity"/>
    <property type="evidence" value="ECO:0000318"/>
    <property type="project" value="GO_Central"/>
</dbReference>
<dbReference type="PROSITE" id="PS51742">
    <property type="entry name" value="PPC"/>
    <property type="match status" value="1"/>
</dbReference>
<dbReference type="OMA" id="EEWRHPH"/>
<dbReference type="KEGG" id="sbi:8062335"/>
<evidence type="ECO:0000313" key="3">
    <source>
        <dbReference type="EMBL" id="OQU88209.1"/>
    </source>
</evidence>
<dbReference type="eggNOG" id="ENOG502RXY1">
    <property type="taxonomic scope" value="Eukaryota"/>
</dbReference>
<dbReference type="CDD" id="cd11378">
    <property type="entry name" value="DUF296"/>
    <property type="match status" value="1"/>
</dbReference>
<dbReference type="Pfam" id="PF03479">
    <property type="entry name" value="PCC"/>
    <property type="match status" value="1"/>
</dbReference>
<reference evidence="3 4" key="1">
    <citation type="journal article" date="2009" name="Nature">
        <title>The Sorghum bicolor genome and the diversification of grasses.</title>
        <authorList>
            <person name="Paterson A.H."/>
            <person name="Bowers J.E."/>
            <person name="Bruggmann R."/>
            <person name="Dubchak I."/>
            <person name="Grimwood J."/>
            <person name="Gundlach H."/>
            <person name="Haberer G."/>
            <person name="Hellsten U."/>
            <person name="Mitros T."/>
            <person name="Poliakov A."/>
            <person name="Schmutz J."/>
            <person name="Spannagl M."/>
            <person name="Tang H."/>
            <person name="Wang X."/>
            <person name="Wicker T."/>
            <person name="Bharti A.K."/>
            <person name="Chapman J."/>
            <person name="Feltus F.A."/>
            <person name="Gowik U."/>
            <person name="Grigoriev I.V."/>
            <person name="Lyons E."/>
            <person name="Maher C.A."/>
            <person name="Martis M."/>
            <person name="Narechania A."/>
            <person name="Otillar R.P."/>
            <person name="Penning B.W."/>
            <person name="Salamov A.A."/>
            <person name="Wang Y."/>
            <person name="Zhang L."/>
            <person name="Carpita N.C."/>
            <person name="Freeling M."/>
            <person name="Gingle A.R."/>
            <person name="Hash C.T."/>
            <person name="Keller B."/>
            <person name="Klein P."/>
            <person name="Kresovich S."/>
            <person name="McCann M.C."/>
            <person name="Ming R."/>
            <person name="Peterson D.G."/>
            <person name="Mehboob-ur-Rahman"/>
            <person name="Ware D."/>
            <person name="Westhoff P."/>
            <person name="Mayer K.F."/>
            <person name="Messing J."/>
            <person name="Rokhsar D.S."/>
        </authorList>
    </citation>
    <scope>NUCLEOTIDE SEQUENCE [LARGE SCALE GENOMIC DNA]</scope>
    <source>
        <strain evidence="4">cv. BTx623</strain>
    </source>
</reference>
<dbReference type="InterPro" id="IPR014476">
    <property type="entry name" value="AHL15-29"/>
</dbReference>
<dbReference type="OrthoDB" id="782346at2759"/>
<organism evidence="3 4">
    <name type="scientific">Sorghum bicolor</name>
    <name type="common">Sorghum</name>
    <name type="synonym">Sorghum vulgare</name>
    <dbReference type="NCBI Taxonomy" id="4558"/>
    <lineage>
        <taxon>Eukaryota</taxon>
        <taxon>Viridiplantae</taxon>
        <taxon>Streptophyta</taxon>
        <taxon>Embryophyta</taxon>
        <taxon>Tracheophyta</taxon>
        <taxon>Spermatophyta</taxon>
        <taxon>Magnoliopsida</taxon>
        <taxon>Liliopsida</taxon>
        <taxon>Poales</taxon>
        <taxon>Poaceae</taxon>
        <taxon>PACMAD clade</taxon>
        <taxon>Panicoideae</taxon>
        <taxon>Andropogonodae</taxon>
        <taxon>Andropogoneae</taxon>
        <taxon>Sorghinae</taxon>
        <taxon>Sorghum</taxon>
    </lineage>
</organism>
<dbReference type="SUPFAM" id="SSF117856">
    <property type="entry name" value="AF0104/ALDC/Ptd012-like"/>
    <property type="match status" value="1"/>
</dbReference>
<protein>
    <recommendedName>
        <fullName evidence="2">PPC domain-containing protein</fullName>
    </recommendedName>
</protein>
<feature type="domain" description="PPC" evidence="2">
    <location>
        <begin position="53"/>
        <end position="195"/>
    </location>
</feature>
<dbReference type="AlphaFoldDB" id="A0A1W0W1D1"/>
<feature type="compositionally biased region" description="Gly residues" evidence="1">
    <location>
        <begin position="1"/>
        <end position="11"/>
    </location>
</feature>
<dbReference type="Gene3D" id="3.30.1330.80">
    <property type="entry name" value="Hypothetical protein, similar to alpha- acetolactate decarboxylase, domain 2"/>
    <property type="match status" value="1"/>
</dbReference>
<evidence type="ECO:0000259" key="2">
    <source>
        <dbReference type="PROSITE" id="PS51742"/>
    </source>
</evidence>
<dbReference type="Proteomes" id="UP000000768">
    <property type="component" value="Chromosome 3"/>
</dbReference>
<evidence type="ECO:0000313" key="4">
    <source>
        <dbReference type="Proteomes" id="UP000000768"/>
    </source>
</evidence>
<reference evidence="4" key="2">
    <citation type="journal article" date="2018" name="Plant J.">
        <title>The Sorghum bicolor reference genome: improved assembly, gene annotations, a transcriptome atlas, and signatures of genome organization.</title>
        <authorList>
            <person name="McCormick R.F."/>
            <person name="Truong S.K."/>
            <person name="Sreedasyam A."/>
            <person name="Jenkins J."/>
            <person name="Shu S."/>
            <person name="Sims D."/>
            <person name="Kennedy M."/>
            <person name="Amirebrahimi M."/>
            <person name="Weers B.D."/>
            <person name="McKinley B."/>
            <person name="Mattison A."/>
            <person name="Morishige D.T."/>
            <person name="Grimwood J."/>
            <person name="Schmutz J."/>
            <person name="Mullet J.E."/>
        </authorList>
    </citation>
    <scope>NUCLEOTIDE SEQUENCE [LARGE SCALE GENOMIC DNA]</scope>
    <source>
        <strain evidence="4">cv. BTx623</strain>
    </source>
</reference>
<feature type="region of interest" description="Disordered" evidence="1">
    <location>
        <begin position="180"/>
        <end position="201"/>
    </location>
</feature>
<keyword evidence="4" id="KW-1185">Reference proteome</keyword>
<dbReference type="EMBL" id="CM000762">
    <property type="protein sequence ID" value="OQU88209.1"/>
    <property type="molecule type" value="Genomic_DNA"/>
</dbReference>